<dbReference type="Proteomes" id="UP001518976">
    <property type="component" value="Unassembled WGS sequence"/>
</dbReference>
<evidence type="ECO:0000256" key="2">
    <source>
        <dbReference type="SAM" id="SignalP"/>
    </source>
</evidence>
<reference evidence="3 4" key="1">
    <citation type="submission" date="2021-02" db="EMBL/GenBank/DDBJ databases">
        <title>Streptomyces spirodelae sp. nov., isolated from duckweed.</title>
        <authorList>
            <person name="Saimee Y."/>
            <person name="Duangmal K."/>
        </authorList>
    </citation>
    <scope>NUCLEOTIDE SEQUENCE [LARGE SCALE GENOMIC DNA]</scope>
    <source>
        <strain evidence="3 4">DW4-2</strain>
    </source>
</reference>
<comment type="caution">
    <text evidence="3">The sequence shown here is derived from an EMBL/GenBank/DDBJ whole genome shotgun (WGS) entry which is preliminary data.</text>
</comment>
<evidence type="ECO:0000313" key="4">
    <source>
        <dbReference type="Proteomes" id="UP001518976"/>
    </source>
</evidence>
<keyword evidence="4" id="KW-1185">Reference proteome</keyword>
<accession>A0ABS3WTU6</accession>
<dbReference type="EMBL" id="JAFFZN010000011">
    <property type="protein sequence ID" value="MBO8186552.1"/>
    <property type="molecule type" value="Genomic_DNA"/>
</dbReference>
<protein>
    <recommendedName>
        <fullName evidence="5">Secreted protein</fullName>
    </recommendedName>
</protein>
<keyword evidence="2" id="KW-0732">Signal</keyword>
<sequence length="194" mass="20078">MKRMRHLKLLAAVTLVLVALSGFSPARSSGGHGGSSKSRSSGGHGGGGCSSKKSSSHSSSDYDNDYDNDYDDDYGSSGGYTSGSTSRNTSSSTSGGSTRGQARGSGTIAECVAAKGRNLEVKKEPGATVRVRNSGTRKGTFTVNVNFRDVNGEIVDTGSAVAVVRAGSSKTVEVAMEHPEDMRKVEQCEVSSVR</sequence>
<name>A0ABS3WTU6_9ACTN</name>
<feature type="compositionally biased region" description="Acidic residues" evidence="1">
    <location>
        <begin position="62"/>
        <end position="74"/>
    </location>
</feature>
<feature type="compositionally biased region" description="Low complexity" evidence="1">
    <location>
        <begin position="50"/>
        <end position="61"/>
    </location>
</feature>
<feature type="chain" id="PRO_5045211090" description="Secreted protein" evidence="2">
    <location>
        <begin position="27"/>
        <end position="194"/>
    </location>
</feature>
<feature type="region of interest" description="Disordered" evidence="1">
    <location>
        <begin position="24"/>
        <end position="106"/>
    </location>
</feature>
<organism evidence="3 4">
    <name type="scientific">Streptomyces spirodelae</name>
    <dbReference type="NCBI Taxonomy" id="2812904"/>
    <lineage>
        <taxon>Bacteria</taxon>
        <taxon>Bacillati</taxon>
        <taxon>Actinomycetota</taxon>
        <taxon>Actinomycetes</taxon>
        <taxon>Kitasatosporales</taxon>
        <taxon>Streptomycetaceae</taxon>
        <taxon>Streptomyces</taxon>
    </lineage>
</organism>
<evidence type="ECO:0000313" key="3">
    <source>
        <dbReference type="EMBL" id="MBO8186552.1"/>
    </source>
</evidence>
<evidence type="ECO:0000256" key="1">
    <source>
        <dbReference type="SAM" id="MobiDB-lite"/>
    </source>
</evidence>
<dbReference type="RefSeq" id="WP_209265370.1">
    <property type="nucleotide sequence ID" value="NZ_JAFFZN010000011.1"/>
</dbReference>
<evidence type="ECO:0008006" key="5">
    <source>
        <dbReference type="Google" id="ProtNLM"/>
    </source>
</evidence>
<proteinExistence type="predicted"/>
<feature type="compositionally biased region" description="Low complexity" evidence="1">
    <location>
        <begin position="82"/>
        <end position="100"/>
    </location>
</feature>
<feature type="signal peptide" evidence="2">
    <location>
        <begin position="1"/>
        <end position="26"/>
    </location>
</feature>
<gene>
    <name evidence="3" type="ORF">JW592_13930</name>
</gene>